<dbReference type="GO" id="GO:0016020">
    <property type="term" value="C:membrane"/>
    <property type="evidence" value="ECO:0007669"/>
    <property type="project" value="UniProtKB-SubCell"/>
</dbReference>
<keyword evidence="3 6" id="KW-0812">Transmembrane</keyword>
<feature type="transmembrane region" description="Helical" evidence="6">
    <location>
        <begin position="144"/>
        <end position="163"/>
    </location>
</feature>
<accession>A0A8S9TR96</accession>
<evidence type="ECO:0000256" key="3">
    <source>
        <dbReference type="ARBA" id="ARBA00022692"/>
    </source>
</evidence>
<keyword evidence="4 6" id="KW-1133">Transmembrane helix</keyword>
<dbReference type="InterPro" id="IPR044880">
    <property type="entry name" value="NCX_ion-bd_dom_sf"/>
</dbReference>
<feature type="transmembrane region" description="Helical" evidence="6">
    <location>
        <begin position="82"/>
        <end position="104"/>
    </location>
</feature>
<sequence>MALPLPAACDASPFVANMTLGPLSIDYVHIHYCSLAELPFLSFSLLILWLGGLFYFLGSTADGYFSPTLASLSDRLRVPHDVAGVTFLAFGNGAPDVFSAIAAYSSGVGETGVNELLGGAMFISTVVVGGVAVASAVKVQRWAFLRDVGALIASLILFLLLAMSNSGGDLGETAVAALVFLVMYGIYVGSVVLPACIGRYRATQDEFHDSKLLGKTSLMISAFWHALSPRGKDATKRDRRPEKQEHHYDFITRNDTGMNADSRVEQDGVGKSTELKEIEMSAPGEVAGLRFSSRVFDDHFDVEEEDSLSSPLIADDERDTDDDERIIPKWQQHLRWRWRLKRRVIRIFRSDKPLMVKVLYLPQATLVFLRDITVPLFDDESWSRPMACLSPLTVPLLVALTSGYAGVNISSGRYPHRVPLWQALVVVGGCACGVVSFFTHRSHAPRSLKSSALLLSLAFIACVCWIYAVANELMALLVAVGYITHASNSLLGLTVLAWGNSVGDFITDVSVARAGFPQMAIAGCFGGPVFNLLLGLGLPMAFAFVSGRSEDLSLDVHAWISMGFLSVSLVASLLVFRHYKYHCPAWYGKVLMVYYVIYSLVNVLVALQVRLT</sequence>
<feature type="transmembrane region" description="Helical" evidence="6">
    <location>
        <begin position="386"/>
        <end position="407"/>
    </location>
</feature>
<dbReference type="Gene3D" id="1.20.1420.30">
    <property type="entry name" value="NCX, central ion-binding region"/>
    <property type="match status" value="2"/>
</dbReference>
<feature type="transmembrane region" description="Helical" evidence="6">
    <location>
        <begin position="476"/>
        <end position="498"/>
    </location>
</feature>
<feature type="transmembrane region" description="Helical" evidence="6">
    <location>
        <begin position="451"/>
        <end position="470"/>
    </location>
</feature>
<feature type="domain" description="Sodium/calcium exchanger membrane region" evidence="7">
    <location>
        <begin position="457"/>
        <end position="602"/>
    </location>
</feature>
<feature type="transmembrane region" description="Helical" evidence="6">
    <location>
        <begin position="419"/>
        <end position="439"/>
    </location>
</feature>
<comment type="subcellular location">
    <subcellularLocation>
        <location evidence="1">Membrane</location>
        <topology evidence="1">Multi-pass membrane protein</topology>
    </subcellularLocation>
</comment>
<evidence type="ECO:0000259" key="7">
    <source>
        <dbReference type="Pfam" id="PF01699"/>
    </source>
</evidence>
<feature type="transmembrane region" description="Helical" evidence="6">
    <location>
        <begin position="519"/>
        <end position="544"/>
    </location>
</feature>
<gene>
    <name evidence="8" type="ORF">GN958_ATG19586</name>
</gene>
<name>A0A8S9TR96_PHYIN</name>
<keyword evidence="2" id="KW-0813">Transport</keyword>
<evidence type="ECO:0000256" key="6">
    <source>
        <dbReference type="SAM" id="Phobius"/>
    </source>
</evidence>
<evidence type="ECO:0000256" key="5">
    <source>
        <dbReference type="ARBA" id="ARBA00023136"/>
    </source>
</evidence>
<dbReference type="PANTHER" id="PTHR12266:SF0">
    <property type="entry name" value="MITOCHONDRIAL SODIUM_CALCIUM EXCHANGER PROTEIN"/>
    <property type="match status" value="1"/>
</dbReference>
<feature type="domain" description="Sodium/calcium exchanger membrane region" evidence="7">
    <location>
        <begin position="48"/>
        <end position="189"/>
    </location>
</feature>
<evidence type="ECO:0000313" key="9">
    <source>
        <dbReference type="Proteomes" id="UP000704712"/>
    </source>
</evidence>
<dbReference type="Proteomes" id="UP000704712">
    <property type="component" value="Unassembled WGS sequence"/>
</dbReference>
<feature type="transmembrane region" description="Helical" evidence="6">
    <location>
        <begin position="40"/>
        <end position="61"/>
    </location>
</feature>
<dbReference type="AlphaFoldDB" id="A0A8S9TR96"/>
<proteinExistence type="predicted"/>
<evidence type="ECO:0000256" key="1">
    <source>
        <dbReference type="ARBA" id="ARBA00004141"/>
    </source>
</evidence>
<feature type="transmembrane region" description="Helical" evidence="6">
    <location>
        <begin position="556"/>
        <end position="576"/>
    </location>
</feature>
<feature type="transmembrane region" description="Helical" evidence="6">
    <location>
        <begin position="588"/>
        <end position="609"/>
    </location>
</feature>
<dbReference type="GO" id="GO:0008324">
    <property type="term" value="F:monoatomic cation transmembrane transporter activity"/>
    <property type="evidence" value="ECO:0007669"/>
    <property type="project" value="TreeGrafter"/>
</dbReference>
<evidence type="ECO:0000256" key="4">
    <source>
        <dbReference type="ARBA" id="ARBA00022989"/>
    </source>
</evidence>
<dbReference type="Pfam" id="PF01699">
    <property type="entry name" value="Na_Ca_ex"/>
    <property type="match status" value="2"/>
</dbReference>
<dbReference type="EMBL" id="JAACNO010002745">
    <property type="protein sequence ID" value="KAF4131151.1"/>
    <property type="molecule type" value="Genomic_DNA"/>
</dbReference>
<feature type="transmembrane region" description="Helical" evidence="6">
    <location>
        <begin position="175"/>
        <end position="197"/>
    </location>
</feature>
<comment type="caution">
    <text evidence="8">The sequence shown here is derived from an EMBL/GenBank/DDBJ whole genome shotgun (WGS) entry which is preliminary data.</text>
</comment>
<evidence type="ECO:0000256" key="2">
    <source>
        <dbReference type="ARBA" id="ARBA00022448"/>
    </source>
</evidence>
<dbReference type="InterPro" id="IPR051359">
    <property type="entry name" value="CaCA_antiporter"/>
</dbReference>
<feature type="transmembrane region" description="Helical" evidence="6">
    <location>
        <begin position="116"/>
        <end position="137"/>
    </location>
</feature>
<dbReference type="InterPro" id="IPR004837">
    <property type="entry name" value="NaCa_Exmemb"/>
</dbReference>
<dbReference type="PANTHER" id="PTHR12266">
    <property type="entry name" value="NA+/CA2+ K+ INDEPENDENT EXCHANGER"/>
    <property type="match status" value="1"/>
</dbReference>
<keyword evidence="5 6" id="KW-0472">Membrane</keyword>
<evidence type="ECO:0000313" key="8">
    <source>
        <dbReference type="EMBL" id="KAF4131151.1"/>
    </source>
</evidence>
<protein>
    <submittedName>
        <fullName evidence="8">Sodium/calcium exchanger protein</fullName>
    </submittedName>
</protein>
<organism evidence="8 9">
    <name type="scientific">Phytophthora infestans</name>
    <name type="common">Potato late blight agent</name>
    <name type="synonym">Botrytis infestans</name>
    <dbReference type="NCBI Taxonomy" id="4787"/>
    <lineage>
        <taxon>Eukaryota</taxon>
        <taxon>Sar</taxon>
        <taxon>Stramenopiles</taxon>
        <taxon>Oomycota</taxon>
        <taxon>Peronosporomycetes</taxon>
        <taxon>Peronosporales</taxon>
        <taxon>Peronosporaceae</taxon>
        <taxon>Phytophthora</taxon>
    </lineage>
</organism>
<reference evidence="8" key="1">
    <citation type="submission" date="2020-03" db="EMBL/GenBank/DDBJ databases">
        <title>Hybrid Assembly of Korean Phytophthora infestans isolates.</title>
        <authorList>
            <person name="Prokchorchik M."/>
            <person name="Lee Y."/>
            <person name="Seo J."/>
            <person name="Cho J.-H."/>
            <person name="Park Y.-E."/>
            <person name="Jang D.-C."/>
            <person name="Im J.-S."/>
            <person name="Choi J.-G."/>
            <person name="Park H.-J."/>
            <person name="Lee G.-B."/>
            <person name="Lee Y.-G."/>
            <person name="Hong S.-Y."/>
            <person name="Cho K."/>
            <person name="Sohn K.H."/>
        </authorList>
    </citation>
    <scope>NUCLEOTIDE SEQUENCE</scope>
    <source>
        <strain evidence="8">KR_2_A2</strain>
    </source>
</reference>